<feature type="non-terminal residue" evidence="2">
    <location>
        <position position="1"/>
    </location>
</feature>
<evidence type="ECO:0000256" key="1">
    <source>
        <dbReference type="SAM" id="MobiDB-lite"/>
    </source>
</evidence>
<feature type="non-terminal residue" evidence="2">
    <location>
        <position position="163"/>
    </location>
</feature>
<dbReference type="AlphaFoldDB" id="A0A1A7XIZ8"/>
<feature type="compositionally biased region" description="Polar residues" evidence="1">
    <location>
        <begin position="15"/>
        <end position="27"/>
    </location>
</feature>
<feature type="region of interest" description="Disordered" evidence="1">
    <location>
        <begin position="15"/>
        <end position="70"/>
    </location>
</feature>
<evidence type="ECO:0000313" key="2">
    <source>
        <dbReference type="EMBL" id="SBP17804.1"/>
    </source>
</evidence>
<reference evidence="2" key="2">
    <citation type="submission" date="2016-06" db="EMBL/GenBank/DDBJ databases">
        <title>The genome of a short-lived fish provides insights into sex chromosome evolution and the genetic control of aging.</title>
        <authorList>
            <person name="Reichwald K."/>
            <person name="Felder M."/>
            <person name="Petzold A."/>
            <person name="Koch P."/>
            <person name="Groth M."/>
            <person name="Platzer M."/>
        </authorList>
    </citation>
    <scope>NUCLEOTIDE SEQUENCE</scope>
    <source>
        <tissue evidence="2">Brain</tissue>
    </source>
</reference>
<reference evidence="2" key="1">
    <citation type="submission" date="2016-05" db="EMBL/GenBank/DDBJ databases">
        <authorList>
            <person name="Lavstsen T."/>
            <person name="Jespersen J.S."/>
        </authorList>
    </citation>
    <scope>NUCLEOTIDE SEQUENCE</scope>
    <source>
        <tissue evidence="2">Brain</tissue>
    </source>
</reference>
<organism evidence="2">
    <name type="scientific">Iconisemion striatum</name>
    <dbReference type="NCBI Taxonomy" id="60296"/>
    <lineage>
        <taxon>Eukaryota</taxon>
        <taxon>Metazoa</taxon>
        <taxon>Chordata</taxon>
        <taxon>Craniata</taxon>
        <taxon>Vertebrata</taxon>
        <taxon>Euteleostomi</taxon>
        <taxon>Actinopterygii</taxon>
        <taxon>Neopterygii</taxon>
        <taxon>Teleostei</taxon>
        <taxon>Neoteleostei</taxon>
        <taxon>Acanthomorphata</taxon>
        <taxon>Ovalentaria</taxon>
        <taxon>Atherinomorphae</taxon>
        <taxon>Cyprinodontiformes</taxon>
        <taxon>Nothobranchiidae</taxon>
        <taxon>Iconisemion</taxon>
    </lineage>
</organism>
<feature type="region of interest" description="Disordered" evidence="1">
    <location>
        <begin position="110"/>
        <end position="163"/>
    </location>
</feature>
<proteinExistence type="predicted"/>
<accession>A0A1A7XIZ8</accession>
<protein>
    <submittedName>
        <fullName evidence="2">Uncharacterized protein</fullName>
    </submittedName>
</protein>
<feature type="compositionally biased region" description="Basic and acidic residues" evidence="1">
    <location>
        <begin position="28"/>
        <end position="48"/>
    </location>
</feature>
<gene>
    <name evidence="2" type="primary">Nfu_g_1_004898</name>
</gene>
<sequence>LPLRYVRKDEEILTNQQFCNQERTSSLDQKEPEPLQEGPEPRQMKMEQDDPEPLQVTEQQEFCSSQDEEQFAMKEETFFSLVTPTYEEREHNEPKPTCDQLVISVLPDAEIQEQEGSRKEDAESGSDEEIKLNQSSPRTRDHRGNVDGNTHTELPQHYVWEKE</sequence>
<dbReference type="EMBL" id="HADW01016404">
    <property type="protein sequence ID" value="SBP17804.1"/>
    <property type="molecule type" value="Transcribed_RNA"/>
</dbReference>
<feature type="compositionally biased region" description="Polar residues" evidence="1">
    <location>
        <begin position="56"/>
        <end position="65"/>
    </location>
</feature>
<name>A0A1A7XIZ8_9TELE</name>